<dbReference type="eggNOG" id="KOG0254">
    <property type="taxonomic scope" value="Eukaryota"/>
</dbReference>
<protein>
    <submittedName>
        <fullName evidence="3">Monosaccharide transporter, putative</fullName>
    </submittedName>
</protein>
<proteinExistence type="inferred from homology"/>
<accession>B9RJJ3</accession>
<dbReference type="EMBL" id="EQ973783">
    <property type="protein sequence ID" value="EEF48495.1"/>
    <property type="molecule type" value="Genomic_DNA"/>
</dbReference>
<dbReference type="InParanoid" id="B9RJJ3"/>
<reference evidence="4" key="1">
    <citation type="journal article" date="2010" name="Nat. Biotechnol.">
        <title>Draft genome sequence of the oilseed species Ricinus communis.</title>
        <authorList>
            <person name="Chan A.P."/>
            <person name="Crabtree J."/>
            <person name="Zhao Q."/>
            <person name="Lorenzi H."/>
            <person name="Orvis J."/>
            <person name="Puiu D."/>
            <person name="Melake-Berhan A."/>
            <person name="Jones K.M."/>
            <person name="Redman J."/>
            <person name="Chen G."/>
            <person name="Cahoon E.B."/>
            <person name="Gedil M."/>
            <person name="Stanke M."/>
            <person name="Haas B.J."/>
            <person name="Wortman J.R."/>
            <person name="Fraser-Liggett C.M."/>
            <person name="Ravel J."/>
            <person name="Rabinowicz P.D."/>
        </authorList>
    </citation>
    <scope>NUCLEOTIDE SEQUENCE [LARGE SCALE GENOMIC DNA]</scope>
    <source>
        <strain evidence="4">cv. Hale</strain>
    </source>
</reference>
<dbReference type="Proteomes" id="UP000008311">
    <property type="component" value="Unassembled WGS sequence"/>
</dbReference>
<dbReference type="PANTHER" id="PTHR23500:SF44">
    <property type="entry name" value="SUGAR TRANSPORT PROTEIN 5"/>
    <property type="match status" value="1"/>
</dbReference>
<name>B9RJJ3_RICCO</name>
<evidence type="ECO:0000313" key="3">
    <source>
        <dbReference type="EMBL" id="EEF48495.1"/>
    </source>
</evidence>
<dbReference type="AlphaFoldDB" id="B9RJJ3"/>
<evidence type="ECO:0000256" key="1">
    <source>
        <dbReference type="ARBA" id="ARBA00010992"/>
    </source>
</evidence>
<organism evidence="3 4">
    <name type="scientific">Ricinus communis</name>
    <name type="common">Castor bean</name>
    <dbReference type="NCBI Taxonomy" id="3988"/>
    <lineage>
        <taxon>Eukaryota</taxon>
        <taxon>Viridiplantae</taxon>
        <taxon>Streptophyta</taxon>
        <taxon>Embryophyta</taxon>
        <taxon>Tracheophyta</taxon>
        <taxon>Spermatophyta</taxon>
        <taxon>Magnoliopsida</taxon>
        <taxon>eudicotyledons</taxon>
        <taxon>Gunneridae</taxon>
        <taxon>Pentapetalae</taxon>
        <taxon>rosids</taxon>
        <taxon>fabids</taxon>
        <taxon>Malpighiales</taxon>
        <taxon>Euphorbiaceae</taxon>
        <taxon>Acalyphoideae</taxon>
        <taxon>Acalypheae</taxon>
        <taxon>Ricinus</taxon>
    </lineage>
</organism>
<comment type="similarity">
    <text evidence="1">Belongs to the major facilitator superfamily. Sugar transporter (TC 2.A.1.1) family.</text>
</comment>
<dbReference type="PANTHER" id="PTHR23500">
    <property type="entry name" value="SOLUTE CARRIER FAMILY 2, FACILITATED GLUCOSE TRANSPORTER"/>
    <property type="match status" value="1"/>
</dbReference>
<evidence type="ECO:0000256" key="2">
    <source>
        <dbReference type="ARBA" id="ARBA00022448"/>
    </source>
</evidence>
<evidence type="ECO:0000313" key="4">
    <source>
        <dbReference type="Proteomes" id="UP000008311"/>
    </source>
</evidence>
<gene>
    <name evidence="3" type="ORF">RCOM_1035010</name>
</gene>
<keyword evidence="2" id="KW-0813">Transport</keyword>
<keyword evidence="4" id="KW-1185">Reference proteome</keyword>
<sequence>MATGEVAAGGSDRLTLSGVITGIVAASSGLIFGYDIGISGGVTTMVPFLKEFFPNVLRKASEAKTDMY</sequence>
<dbReference type="GO" id="GO:0015144">
    <property type="term" value="F:carbohydrate transmembrane transporter activity"/>
    <property type="evidence" value="ECO:0007669"/>
    <property type="project" value="InterPro"/>
</dbReference>
<dbReference type="InterPro" id="IPR045262">
    <property type="entry name" value="STP/PLT_plant"/>
</dbReference>
<dbReference type="STRING" id="3988.B9RJJ3"/>